<feature type="transmembrane region" description="Helical" evidence="1">
    <location>
        <begin position="9"/>
        <end position="29"/>
    </location>
</feature>
<evidence type="ECO:0000313" key="2">
    <source>
        <dbReference type="EMBL" id="RCH45446.1"/>
    </source>
</evidence>
<dbReference type="Pfam" id="PF11391">
    <property type="entry name" value="DUF2798"/>
    <property type="match status" value="2"/>
</dbReference>
<feature type="transmembrane region" description="Helical" evidence="1">
    <location>
        <begin position="49"/>
        <end position="73"/>
    </location>
</feature>
<name>A0A367G5T5_9FIRM</name>
<comment type="caution">
    <text evidence="2">The sequence shown here is derived from an EMBL/GenBank/DDBJ whole genome shotgun (WGS) entry which is preliminary data.</text>
</comment>
<dbReference type="EMBL" id="PSQG01000004">
    <property type="protein sequence ID" value="RCH45446.1"/>
    <property type="molecule type" value="Genomic_DNA"/>
</dbReference>
<dbReference type="InterPro" id="IPR021529">
    <property type="entry name" value="DUF2798"/>
</dbReference>
<evidence type="ECO:0000313" key="3">
    <source>
        <dbReference type="Proteomes" id="UP000253208"/>
    </source>
</evidence>
<reference evidence="2 3" key="1">
    <citation type="submission" date="2018-02" db="EMBL/GenBank/DDBJ databases">
        <title>Complete genome sequencing of Faecalibacterium prausnitzii strains isolated from the human gut.</title>
        <authorList>
            <person name="Fitzgerald B.C."/>
            <person name="Shkoporov A.N."/>
            <person name="Ross P.R."/>
            <person name="Hill C."/>
        </authorList>
    </citation>
    <scope>NUCLEOTIDE SEQUENCE [LARGE SCALE GENOMIC DNA]</scope>
    <source>
        <strain evidence="2 3">APC942/31-1</strain>
    </source>
</reference>
<feature type="transmembrane region" description="Helical" evidence="1">
    <location>
        <begin position="127"/>
        <end position="146"/>
    </location>
</feature>
<accession>A0A367G5T5</accession>
<evidence type="ECO:0000256" key="1">
    <source>
        <dbReference type="SAM" id="Phobius"/>
    </source>
</evidence>
<dbReference type="RefSeq" id="WP_114001734.1">
    <property type="nucleotide sequence ID" value="NZ_PSQG01000004.1"/>
</dbReference>
<protein>
    <submittedName>
        <fullName evidence="2">DUF2798 domain-containing protein</fullName>
    </submittedName>
</protein>
<feature type="transmembrane region" description="Helical" evidence="1">
    <location>
        <begin position="85"/>
        <end position="107"/>
    </location>
</feature>
<keyword evidence="1" id="KW-1133">Transmembrane helix</keyword>
<organism evidence="2 3">
    <name type="scientific">Blautia obeum</name>
    <dbReference type="NCBI Taxonomy" id="40520"/>
    <lineage>
        <taxon>Bacteria</taxon>
        <taxon>Bacillati</taxon>
        <taxon>Bacillota</taxon>
        <taxon>Clostridia</taxon>
        <taxon>Lachnospirales</taxon>
        <taxon>Lachnospiraceae</taxon>
        <taxon>Blautia</taxon>
    </lineage>
</organism>
<gene>
    <name evidence="2" type="ORF">C4886_03725</name>
</gene>
<sequence>MPKNKFQEVIFTLIMVFFMVYAMICYNISLNTGSMTNRVFLDAFHELVIMGPIAFILDFFIVSKLAFGCAMRMVDFKSCHPFSKILAISVPSVAFMCPLMSLAATILFKDAGNQFVAVWLQTTAFNFPMAFFWQLIYAGPIVRFIFRHIFPEKENVKEATTTM</sequence>
<dbReference type="AlphaFoldDB" id="A0A367G5T5"/>
<keyword evidence="1" id="KW-0472">Membrane</keyword>
<proteinExistence type="predicted"/>
<keyword evidence="1" id="KW-0812">Transmembrane</keyword>
<dbReference type="Proteomes" id="UP000253208">
    <property type="component" value="Unassembled WGS sequence"/>
</dbReference>